<name>A0A3M0JFR4_HIRRU</name>
<evidence type="ECO:0000313" key="3">
    <source>
        <dbReference type="Proteomes" id="UP000269221"/>
    </source>
</evidence>
<dbReference type="AlphaFoldDB" id="A0A3M0JFR4"/>
<evidence type="ECO:0000256" key="1">
    <source>
        <dbReference type="SAM" id="MobiDB-lite"/>
    </source>
</evidence>
<dbReference type="EMBL" id="QRBI01000159">
    <property type="protein sequence ID" value="RMB97569.1"/>
    <property type="molecule type" value="Genomic_DNA"/>
</dbReference>
<feature type="compositionally biased region" description="Basic and acidic residues" evidence="1">
    <location>
        <begin position="79"/>
        <end position="93"/>
    </location>
</feature>
<protein>
    <submittedName>
        <fullName evidence="2">Uncharacterized protein</fullName>
    </submittedName>
</protein>
<keyword evidence="3" id="KW-1185">Reference proteome</keyword>
<comment type="caution">
    <text evidence="2">The sequence shown here is derived from an EMBL/GenBank/DDBJ whole genome shotgun (WGS) entry which is preliminary data.</text>
</comment>
<reference evidence="2 3" key="1">
    <citation type="submission" date="2018-07" db="EMBL/GenBank/DDBJ databases">
        <title>A high quality draft genome assembly of the barn swallow (H. rustica rustica).</title>
        <authorList>
            <person name="Formenti G."/>
            <person name="Chiara M."/>
            <person name="Poveda L."/>
            <person name="Francoijs K.-J."/>
            <person name="Bonisoli-Alquati A."/>
            <person name="Canova L."/>
            <person name="Gianfranceschi L."/>
            <person name="Horner D.S."/>
            <person name="Saino N."/>
        </authorList>
    </citation>
    <scope>NUCLEOTIDE SEQUENCE [LARGE SCALE GENOMIC DNA]</scope>
    <source>
        <strain evidence="2">Chelidonia</strain>
        <tissue evidence="2">Blood</tissue>
    </source>
</reference>
<accession>A0A3M0JFR4</accession>
<dbReference type="Proteomes" id="UP000269221">
    <property type="component" value="Unassembled WGS sequence"/>
</dbReference>
<sequence>MGYCREAGSVKQVQRSGTELPLHCSKPVYRGVVTQENAPADDWQASTSSRPELQWGPRAPRDDREANEGNFRATLTATKETKACDGSEVHGHGDSQQGVEKSRGKAKLVGEKDEWTKVQDQEGEKGVGKMR</sequence>
<proteinExistence type="predicted"/>
<feature type="compositionally biased region" description="Basic and acidic residues" evidence="1">
    <location>
        <begin position="100"/>
        <end position="131"/>
    </location>
</feature>
<feature type="region of interest" description="Disordered" evidence="1">
    <location>
        <begin position="35"/>
        <end position="131"/>
    </location>
</feature>
<organism evidence="2 3">
    <name type="scientific">Hirundo rustica rustica</name>
    <dbReference type="NCBI Taxonomy" id="333673"/>
    <lineage>
        <taxon>Eukaryota</taxon>
        <taxon>Metazoa</taxon>
        <taxon>Chordata</taxon>
        <taxon>Craniata</taxon>
        <taxon>Vertebrata</taxon>
        <taxon>Euteleostomi</taxon>
        <taxon>Archelosauria</taxon>
        <taxon>Archosauria</taxon>
        <taxon>Dinosauria</taxon>
        <taxon>Saurischia</taxon>
        <taxon>Theropoda</taxon>
        <taxon>Coelurosauria</taxon>
        <taxon>Aves</taxon>
        <taxon>Neognathae</taxon>
        <taxon>Neoaves</taxon>
        <taxon>Telluraves</taxon>
        <taxon>Australaves</taxon>
        <taxon>Passeriformes</taxon>
        <taxon>Sylvioidea</taxon>
        <taxon>Hirundinidae</taxon>
        <taxon>Hirundo</taxon>
    </lineage>
</organism>
<evidence type="ECO:0000313" key="2">
    <source>
        <dbReference type="EMBL" id="RMB97569.1"/>
    </source>
</evidence>
<gene>
    <name evidence="2" type="ORF">DUI87_25933</name>
</gene>